<dbReference type="Pfam" id="PF00629">
    <property type="entry name" value="MAM"/>
    <property type="match status" value="2"/>
</dbReference>
<dbReference type="PROSITE" id="PS50060">
    <property type="entry name" value="MAM_2"/>
    <property type="match status" value="2"/>
</dbReference>
<dbReference type="InterPro" id="IPR002909">
    <property type="entry name" value="IPT_dom"/>
</dbReference>
<evidence type="ECO:0000259" key="2">
    <source>
        <dbReference type="PROSITE" id="PS50060"/>
    </source>
</evidence>
<dbReference type="InterPro" id="IPR014756">
    <property type="entry name" value="Ig_E-set"/>
</dbReference>
<comment type="caution">
    <text evidence="3">The sequence shown here is derived from an EMBL/GenBank/DDBJ whole genome shotgun (WGS) entry which is preliminary data.</text>
</comment>
<dbReference type="eggNOG" id="COG1404">
    <property type="taxonomic scope" value="Bacteria"/>
</dbReference>
<dbReference type="InterPro" id="IPR036116">
    <property type="entry name" value="FN3_sf"/>
</dbReference>
<feature type="signal peptide" evidence="1">
    <location>
        <begin position="1"/>
        <end position="25"/>
    </location>
</feature>
<dbReference type="CDD" id="cd15482">
    <property type="entry name" value="Sialidase_non-viral"/>
    <property type="match status" value="1"/>
</dbReference>
<evidence type="ECO:0000313" key="3">
    <source>
        <dbReference type="EMBL" id="EAY25136.1"/>
    </source>
</evidence>
<reference evidence="3 4" key="1">
    <citation type="submission" date="2007-01" db="EMBL/GenBank/DDBJ databases">
        <authorList>
            <person name="Haygood M."/>
            <person name="Podell S."/>
            <person name="Anderson C."/>
            <person name="Hopkinson B."/>
            <person name="Roe K."/>
            <person name="Barbeau K."/>
            <person name="Gaasterland T."/>
            <person name="Ferriera S."/>
            <person name="Johnson J."/>
            <person name="Kravitz S."/>
            <person name="Beeson K."/>
            <person name="Sutton G."/>
            <person name="Rogers Y.-H."/>
            <person name="Friedman R."/>
            <person name="Frazier M."/>
            <person name="Venter J.C."/>
        </authorList>
    </citation>
    <scope>NUCLEOTIDE SEQUENCE [LARGE SCALE GENOMIC DNA]</scope>
    <source>
        <strain evidence="3 4">ATCC 23134</strain>
    </source>
</reference>
<dbReference type="InterPro" id="IPR015943">
    <property type="entry name" value="WD40/YVTN_repeat-like_dom_sf"/>
</dbReference>
<dbReference type="Pfam" id="PF01833">
    <property type="entry name" value="TIG"/>
    <property type="match status" value="4"/>
</dbReference>
<evidence type="ECO:0000256" key="1">
    <source>
        <dbReference type="SAM" id="SignalP"/>
    </source>
</evidence>
<dbReference type="Gene3D" id="2.60.40.10">
    <property type="entry name" value="Immunoglobulins"/>
    <property type="match status" value="6"/>
</dbReference>
<feature type="domain" description="MAM" evidence="2">
    <location>
        <begin position="907"/>
        <end position="1076"/>
    </location>
</feature>
<dbReference type="GO" id="GO:0005975">
    <property type="term" value="P:carbohydrate metabolic process"/>
    <property type="evidence" value="ECO:0007669"/>
    <property type="project" value="UniProtKB-ARBA"/>
</dbReference>
<dbReference type="Gene3D" id="2.130.10.10">
    <property type="entry name" value="YVTN repeat-like/Quinoprotein amine dehydrogenase"/>
    <property type="match status" value="2"/>
</dbReference>
<dbReference type="SUPFAM" id="SSF49265">
    <property type="entry name" value="Fibronectin type III"/>
    <property type="match status" value="1"/>
</dbReference>
<organism evidence="3 4">
    <name type="scientific">Microscilla marina ATCC 23134</name>
    <dbReference type="NCBI Taxonomy" id="313606"/>
    <lineage>
        <taxon>Bacteria</taxon>
        <taxon>Pseudomonadati</taxon>
        <taxon>Bacteroidota</taxon>
        <taxon>Cytophagia</taxon>
        <taxon>Cytophagales</taxon>
        <taxon>Microscillaceae</taxon>
        <taxon>Microscilla</taxon>
    </lineage>
</organism>
<dbReference type="SUPFAM" id="SSF49899">
    <property type="entry name" value="Concanavalin A-like lectins/glucanases"/>
    <property type="match status" value="2"/>
</dbReference>
<dbReference type="PANTHER" id="PTHR23282">
    <property type="entry name" value="APICAL ENDOSOMAL GLYCOPROTEIN PRECURSOR"/>
    <property type="match status" value="1"/>
</dbReference>
<dbReference type="eggNOG" id="COG4733">
    <property type="taxonomic scope" value="Bacteria"/>
</dbReference>
<feature type="chain" id="PRO_5002642519" evidence="1">
    <location>
        <begin position="26"/>
        <end position="1902"/>
    </location>
</feature>
<dbReference type="InterPro" id="IPR003961">
    <property type="entry name" value="FN3_dom"/>
</dbReference>
<dbReference type="EMBL" id="AAWS01000054">
    <property type="protein sequence ID" value="EAY25136.1"/>
    <property type="molecule type" value="Genomic_DNA"/>
</dbReference>
<dbReference type="InterPro" id="IPR013320">
    <property type="entry name" value="ConA-like_dom_sf"/>
</dbReference>
<evidence type="ECO:0000313" key="4">
    <source>
        <dbReference type="Proteomes" id="UP000004095"/>
    </source>
</evidence>
<dbReference type="SUPFAM" id="SSF81296">
    <property type="entry name" value="E set domains"/>
    <property type="match status" value="5"/>
</dbReference>
<dbReference type="GO" id="GO:0004553">
    <property type="term" value="F:hydrolase activity, hydrolyzing O-glycosyl compounds"/>
    <property type="evidence" value="ECO:0007669"/>
    <property type="project" value="UniProtKB-ARBA"/>
</dbReference>
<dbReference type="InterPro" id="IPR026444">
    <property type="entry name" value="Secre_tail"/>
</dbReference>
<dbReference type="Proteomes" id="UP000004095">
    <property type="component" value="Unassembled WGS sequence"/>
</dbReference>
<dbReference type="PANTHER" id="PTHR23282:SF101">
    <property type="entry name" value="MAM DOMAIN-CONTAINING PROTEIN"/>
    <property type="match status" value="1"/>
</dbReference>
<dbReference type="CDD" id="cd00063">
    <property type="entry name" value="FN3"/>
    <property type="match status" value="1"/>
</dbReference>
<dbReference type="SMART" id="SM00137">
    <property type="entry name" value="MAM"/>
    <property type="match status" value="2"/>
</dbReference>
<dbReference type="eggNOG" id="COG4935">
    <property type="taxonomic scope" value="Bacteria"/>
</dbReference>
<dbReference type="Gene3D" id="2.60.120.200">
    <property type="match status" value="2"/>
</dbReference>
<dbReference type="RefSeq" id="WP_002703429.1">
    <property type="nucleotide sequence ID" value="NZ_AAWS01000054.1"/>
</dbReference>
<protein>
    <submittedName>
        <fullName evidence="3">IPT/TIG domain protein</fullName>
    </submittedName>
</protein>
<dbReference type="eggNOG" id="COG4447">
    <property type="taxonomic scope" value="Bacteria"/>
</dbReference>
<dbReference type="NCBIfam" id="TIGR04183">
    <property type="entry name" value="Por_Secre_tail"/>
    <property type="match status" value="1"/>
</dbReference>
<dbReference type="InterPro" id="IPR045474">
    <property type="entry name" value="GEVED"/>
</dbReference>
<dbReference type="InterPro" id="IPR051560">
    <property type="entry name" value="MAM_domain-containing"/>
</dbReference>
<dbReference type="Pfam" id="PF20009">
    <property type="entry name" value="GEVED"/>
    <property type="match status" value="1"/>
</dbReference>
<sequence>MRKILSTKYLLTLLVLTTCFYSVNAQEERDLREDRAKERVEYERAMLVDPKTGKIPDRIYQKSIEFIYSPKSQLQPQHQKFTTSITGISGAKWAQRGPHNVGGRTRALAIDQANEQVILAGGASGGMWRSDNGGASWSKVTGASQNHSVTAIAQDPQSPATWYYTAGEGAGNSASASFSAPFVGNGVYKSTDNGLTWVLLTNTASGANEGDNPFRITWNVKVHPTNGDVYVANARRYSNGQSGIWRSTDGGTNWNLVLDGDGAGYTDIEIAADGVFYATISSSGGTHKGIYRSTDGTNWVNINPGFLPGSYARIVLAVAPSNNNVVYFFAAAGTTANGHSFYKYTYTAGEGNGDGSLKNGGAWEDRSAQLPTGGGSTDGGLLQENYNQYVKVKPDNENIVFIGSTNLYRSMDGFATTGNTAWIGGYHKTNFFYPEHHPDNHSLVFFPSDAKKMISGHDGGVSITTDNLATGGDHPVAWTYLNNGYYTTQIYGMDIDAKTAGDPRLSAGFQDNGKWTTHSFSGTSPWKQENFFGDGGYTAIVPGKDIRFFSNQNGHMFRVTGNDPENPTSAVYLRPQSFGSYLFVTPYVLDPNNSNTMYYLVGPTVYRNTNILYTNSINNWENLATASAGGAITAINVSEENPKHRIYYGTNNGKVFRMDDADSGDPIQVDIWTGKGLPAGAYVSNVAVDPTNGDNVFVVFSNYGVQSVYYSADAGDTWTAVSGNLEENPDGTGNGPSTRWLTVHVKSDGSKIYLLGTSVGLYATNILDGMNTQWVQEGANTIGNVPVVMIKSRRSDGLVALGTHGTGLFSGYIGASADLTIANVSPQRGEVGTEVTINGTNFSATAADNVVKFNGTIATVTAATANNLTVTVPAGATTGKVTVEVNTKTATSANDFTVVPVISTYPHSESFENGVSDWIQPTTDGFDWSLVNKSTPTDQTGPAKAFSGDFFLYTEIDQFSHDTFDEQPLNKNKTALFTSPTFDLTSLTNPEVLFAYHMFGDKMGTLSLEASTDGTNWQSVWTKTGNQSDAWAIAVVDVTTHKSATTKFRFVGATGDGSTSDIAIDGVIVTEAGTPLIFDFAPQTVIGGFSSVDILGANFDATAANNEVKFNGVAGTITEATTTTLKVKVPLNATTGKIAITVNGKTVTSTKDLKVIAPITTFPYIESFEAGLGKWIQAENDDMDWIRKNGKTPSDNTGPTAAADGSFYVYTEATGNFNKKTILASALFDANTVDNPLFSFKYHMYGGNMGSLALEISSDGETWTSLWSKSGDQGNAWKSDGVSLEAYKNAPFVLRFVGTTGGGFMSDISVDHLQLLSGPGIASFTPTNGKVGDVVTITGKSFSTVKDENVVEFNGIKAIVTSATATQIVTTVPNTATTGKIRIAVNGLPTISKDDFTVVASGAVPTITNISPMAGVIGQSINIEGTNFSVPKDNNQVYFNGLVATIESATATSLVVKVPTNATSGKIKVVNVGGQSVESTNDFIVYCASKAASTDDSRIDNFTLNEINHTTDGVGVCSDYSDFTSISTHVITGVTYPFSVKAGSCNGDYTKFVKVYVDWNQDGDFSDANEFLGGNAVAIREPGVFESTVTVPTNALLGRTRLRVVLGEVASADQVQACGPYNFGETEDYSIVILEKPEITSFAPDRGKVGQHVSINGKNFPDKSAYVSVKFAKGIAATVASVNSTQIKAIVPEGAITGPITVTVAGQSITSTFDFTVIPDTPVAPDKLALKLVNGMVQLTWSDNSDNETAFYIERSAPDALDKFVKVGEVSAGITEYSEDVKNLLSKHHYRVAAVNSAGVSAYSNVASFDAEVLSVQSVLLAQRLKITPNPNHGKFNVEIGQANHATIKLEVIDAKGRLVKVLNLAGQQGKYPVNLSELRQGVYTLRISAGKANAAIKYMKQ</sequence>
<proteinExistence type="predicted"/>
<accession>A1ZWV9</accession>
<keyword evidence="4" id="KW-1185">Reference proteome</keyword>
<dbReference type="SMART" id="SM00429">
    <property type="entry name" value="IPT"/>
    <property type="match status" value="4"/>
</dbReference>
<dbReference type="SUPFAM" id="SSF110296">
    <property type="entry name" value="Oligoxyloglucan reducing end-specific cellobiohydrolase"/>
    <property type="match status" value="2"/>
</dbReference>
<dbReference type="OrthoDB" id="9757947at2"/>
<dbReference type="InterPro" id="IPR013783">
    <property type="entry name" value="Ig-like_fold"/>
</dbReference>
<keyword evidence="1" id="KW-0732">Signal</keyword>
<gene>
    <name evidence="3" type="ORF">M23134_05906</name>
</gene>
<name>A1ZWV9_MICM2</name>
<feature type="domain" description="MAM" evidence="2">
    <location>
        <begin position="1167"/>
        <end position="1327"/>
    </location>
</feature>
<dbReference type="Pfam" id="PF18962">
    <property type="entry name" value="Por_Secre_tail"/>
    <property type="match status" value="1"/>
</dbReference>
<dbReference type="GO" id="GO:0016020">
    <property type="term" value="C:membrane"/>
    <property type="evidence" value="ECO:0007669"/>
    <property type="project" value="InterPro"/>
</dbReference>
<dbReference type="eggNOG" id="COG5184">
    <property type="taxonomic scope" value="Bacteria"/>
</dbReference>
<dbReference type="InterPro" id="IPR000998">
    <property type="entry name" value="MAM_dom"/>
</dbReference>
<dbReference type="CDD" id="cd00102">
    <property type="entry name" value="IPT"/>
    <property type="match status" value="2"/>
</dbReference>
<dbReference type="CDD" id="cd06263">
    <property type="entry name" value="MAM"/>
    <property type="match status" value="2"/>
</dbReference>